<dbReference type="EMBL" id="CP074132">
    <property type="protein sequence ID" value="QUX27301.1"/>
    <property type="molecule type" value="Genomic_DNA"/>
</dbReference>
<feature type="compositionally biased region" description="Low complexity" evidence="1">
    <location>
        <begin position="180"/>
        <end position="196"/>
    </location>
</feature>
<name>A0ABX8BYS8_9ACTN</name>
<dbReference type="Proteomes" id="UP000678016">
    <property type="component" value="Chromosome"/>
</dbReference>
<dbReference type="InterPro" id="IPR046276">
    <property type="entry name" value="DUF6309"/>
</dbReference>
<dbReference type="Pfam" id="PF19828">
    <property type="entry name" value="DUF6309"/>
    <property type="match status" value="1"/>
</dbReference>
<reference evidence="3" key="1">
    <citation type="submission" date="2021-05" db="EMBL/GenBank/DDBJ databases">
        <title>Direct Submission.</title>
        <authorList>
            <person name="Li K."/>
            <person name="Gao J."/>
        </authorList>
    </citation>
    <scope>NUCLEOTIDE SEQUENCE [LARGE SCALE GENOMIC DNA]</scope>
    <source>
        <strain evidence="3">HDS12</strain>
    </source>
</reference>
<organism evidence="2 3">
    <name type="scientific">Nocardiopsis akebiae</name>
    <dbReference type="NCBI Taxonomy" id="2831968"/>
    <lineage>
        <taxon>Bacteria</taxon>
        <taxon>Bacillati</taxon>
        <taxon>Actinomycetota</taxon>
        <taxon>Actinomycetes</taxon>
        <taxon>Streptosporangiales</taxon>
        <taxon>Nocardiopsidaceae</taxon>
        <taxon>Nocardiopsis</taxon>
    </lineage>
</organism>
<protein>
    <submittedName>
        <fullName evidence="2">Uncharacterized protein</fullName>
    </submittedName>
</protein>
<proteinExistence type="predicted"/>
<accession>A0ABX8BYS8</accession>
<gene>
    <name evidence="2" type="ORF">KGD83_18500</name>
</gene>
<evidence type="ECO:0000313" key="3">
    <source>
        <dbReference type="Proteomes" id="UP000678016"/>
    </source>
</evidence>
<feature type="region of interest" description="Disordered" evidence="1">
    <location>
        <begin position="169"/>
        <end position="202"/>
    </location>
</feature>
<sequence length="202" mass="21989">MQILEPVTPDTVLRRFRATHPLEDEVSRATNTYAESALTLATRQLGGTWHRVALGRADVLSVLLPWHTGECGERELVPPGGATVAETLGTLTDWRREYPVGNPVCWGKLDWHTGAAHAPLFLSSRALDHPFYERLERTDAVTHLDGLHRMLAWALADRLPSRPALEAYLAGPLPEPRDPGAPSAARPAATAPAEATADTKDA</sequence>
<evidence type="ECO:0000256" key="1">
    <source>
        <dbReference type="SAM" id="MobiDB-lite"/>
    </source>
</evidence>
<keyword evidence="3" id="KW-1185">Reference proteome</keyword>
<evidence type="ECO:0000313" key="2">
    <source>
        <dbReference type="EMBL" id="QUX27301.1"/>
    </source>
</evidence>
<dbReference type="RefSeq" id="WP_212640371.1">
    <property type="nucleotide sequence ID" value="NZ_CP074132.1"/>
</dbReference>